<accession>G2YEI2</accession>
<evidence type="ECO:0000313" key="2">
    <source>
        <dbReference type="Proteomes" id="UP000008177"/>
    </source>
</evidence>
<dbReference type="AlphaFoldDB" id="G2YEI2"/>
<sequence length="84" mass="9049">MVSPPYEVILRQTVKVGVGVSDLVRKLANLSLSSLHLQRSGSLEEHLQSPINNIAATFQMTTSSATIQSIRQSGDVSVRSRSIG</sequence>
<proteinExistence type="predicted"/>
<dbReference type="HOGENOM" id="CLU_2527194_0_0_1"/>
<dbReference type="EMBL" id="FQ790323">
    <property type="protein sequence ID" value="CCD50180.1"/>
    <property type="molecule type" value="Genomic_DNA"/>
</dbReference>
<dbReference type="InParanoid" id="G2YEI2"/>
<evidence type="ECO:0000313" key="1">
    <source>
        <dbReference type="EMBL" id="CCD50180.1"/>
    </source>
</evidence>
<gene>
    <name evidence="1" type="ORF">BofuT4_uP025790.1</name>
</gene>
<name>G2YEI2_BOTF4</name>
<protein>
    <submittedName>
        <fullName evidence="1">Uncharacterized protein</fullName>
    </submittedName>
</protein>
<organism evidence="1 2">
    <name type="scientific">Botryotinia fuckeliana (strain T4)</name>
    <name type="common">Noble rot fungus</name>
    <name type="synonym">Botrytis cinerea</name>
    <dbReference type="NCBI Taxonomy" id="999810"/>
    <lineage>
        <taxon>Eukaryota</taxon>
        <taxon>Fungi</taxon>
        <taxon>Dikarya</taxon>
        <taxon>Ascomycota</taxon>
        <taxon>Pezizomycotina</taxon>
        <taxon>Leotiomycetes</taxon>
        <taxon>Helotiales</taxon>
        <taxon>Sclerotiniaceae</taxon>
        <taxon>Botrytis</taxon>
    </lineage>
</organism>
<dbReference type="Proteomes" id="UP000008177">
    <property type="component" value="Unplaced contigs"/>
</dbReference>
<reference evidence="2" key="1">
    <citation type="journal article" date="2011" name="PLoS Genet.">
        <title>Genomic analysis of the necrotrophic fungal pathogens Sclerotinia sclerotiorum and Botrytis cinerea.</title>
        <authorList>
            <person name="Amselem J."/>
            <person name="Cuomo C.A."/>
            <person name="van Kan J.A."/>
            <person name="Viaud M."/>
            <person name="Benito E.P."/>
            <person name="Couloux A."/>
            <person name="Coutinho P.M."/>
            <person name="de Vries R.P."/>
            <person name="Dyer P.S."/>
            <person name="Fillinger S."/>
            <person name="Fournier E."/>
            <person name="Gout L."/>
            <person name="Hahn M."/>
            <person name="Kohn L."/>
            <person name="Lapalu N."/>
            <person name="Plummer K.M."/>
            <person name="Pradier J.M."/>
            <person name="Quevillon E."/>
            <person name="Sharon A."/>
            <person name="Simon A."/>
            <person name="ten Have A."/>
            <person name="Tudzynski B."/>
            <person name="Tudzynski P."/>
            <person name="Wincker P."/>
            <person name="Andrew M."/>
            <person name="Anthouard V."/>
            <person name="Beever R.E."/>
            <person name="Beffa R."/>
            <person name="Benoit I."/>
            <person name="Bouzid O."/>
            <person name="Brault B."/>
            <person name="Chen Z."/>
            <person name="Choquer M."/>
            <person name="Collemare J."/>
            <person name="Cotton P."/>
            <person name="Danchin E.G."/>
            <person name="Da Silva C."/>
            <person name="Gautier A."/>
            <person name="Giraud C."/>
            <person name="Giraud T."/>
            <person name="Gonzalez C."/>
            <person name="Grossetete S."/>
            <person name="Guldener U."/>
            <person name="Henrissat B."/>
            <person name="Howlett B.J."/>
            <person name="Kodira C."/>
            <person name="Kretschmer M."/>
            <person name="Lappartient A."/>
            <person name="Leroch M."/>
            <person name="Levis C."/>
            <person name="Mauceli E."/>
            <person name="Neuveglise C."/>
            <person name="Oeser B."/>
            <person name="Pearson M."/>
            <person name="Poulain J."/>
            <person name="Poussereau N."/>
            <person name="Quesneville H."/>
            <person name="Rascle C."/>
            <person name="Schumacher J."/>
            <person name="Segurens B."/>
            <person name="Sexton A."/>
            <person name="Silva E."/>
            <person name="Sirven C."/>
            <person name="Soanes D.M."/>
            <person name="Talbot N.J."/>
            <person name="Templeton M."/>
            <person name="Yandava C."/>
            <person name="Yarden O."/>
            <person name="Zeng Q."/>
            <person name="Rollins J.A."/>
            <person name="Lebrun M.H."/>
            <person name="Dickman M."/>
        </authorList>
    </citation>
    <scope>NUCLEOTIDE SEQUENCE [LARGE SCALE GENOMIC DNA]</scope>
    <source>
        <strain evidence="2">T4</strain>
    </source>
</reference>